<evidence type="ECO:0000313" key="1">
    <source>
        <dbReference type="EMBL" id="GMF04949.1"/>
    </source>
</evidence>
<dbReference type="Proteomes" id="UP001165064">
    <property type="component" value="Unassembled WGS sequence"/>
</dbReference>
<protein>
    <submittedName>
        <fullName evidence="1">Unnamed protein product</fullName>
    </submittedName>
</protein>
<dbReference type="EMBL" id="BSXS01014109">
    <property type="protein sequence ID" value="GMF04949.1"/>
    <property type="molecule type" value="Genomic_DNA"/>
</dbReference>
<sequence length="88" mass="8992">MCRLVRLMIGEELDDGLTGGGGDGVNAANADEPWKGKHDASADVPADAAPVADEPWKGEAAANVQIDNIVNDAAAPAAPADEPWKGEN</sequence>
<proteinExistence type="predicted"/>
<gene>
    <name evidence="1" type="ORF">Amon02_001215300</name>
</gene>
<keyword evidence="2" id="KW-1185">Reference proteome</keyword>
<reference evidence="1" key="1">
    <citation type="submission" date="2023-04" db="EMBL/GenBank/DDBJ databases">
        <title>Ambrosiozyma monospora NBRC 10751.</title>
        <authorList>
            <person name="Ichikawa N."/>
            <person name="Sato H."/>
            <person name="Tonouchi N."/>
        </authorList>
    </citation>
    <scope>NUCLEOTIDE SEQUENCE</scope>
    <source>
        <strain evidence="1">NBRC 10751</strain>
    </source>
</reference>
<evidence type="ECO:0000313" key="2">
    <source>
        <dbReference type="Proteomes" id="UP001165064"/>
    </source>
</evidence>
<name>A0ACB5U8B7_AMBMO</name>
<accession>A0ACB5U8B7</accession>
<comment type="caution">
    <text evidence="1">The sequence shown here is derived from an EMBL/GenBank/DDBJ whole genome shotgun (WGS) entry which is preliminary data.</text>
</comment>
<organism evidence="1 2">
    <name type="scientific">Ambrosiozyma monospora</name>
    <name type="common">Yeast</name>
    <name type="synonym">Endomycopsis monosporus</name>
    <dbReference type="NCBI Taxonomy" id="43982"/>
    <lineage>
        <taxon>Eukaryota</taxon>
        <taxon>Fungi</taxon>
        <taxon>Dikarya</taxon>
        <taxon>Ascomycota</taxon>
        <taxon>Saccharomycotina</taxon>
        <taxon>Pichiomycetes</taxon>
        <taxon>Pichiales</taxon>
        <taxon>Pichiaceae</taxon>
        <taxon>Ambrosiozyma</taxon>
    </lineage>
</organism>